<keyword evidence="1 3" id="KW-0963">Cytoplasm</keyword>
<dbReference type="SUPFAM" id="SSF56235">
    <property type="entry name" value="N-terminal nucleophile aminohydrolases (Ntn hydrolases)"/>
    <property type="match status" value="1"/>
</dbReference>
<proteinExistence type="inferred from homology"/>
<accession>A0ABR2K6P9</accession>
<protein>
    <recommendedName>
        <fullName evidence="3">Proteasome subunit beta</fullName>
    </recommendedName>
</protein>
<keyword evidence="3" id="KW-0539">Nucleus</keyword>
<evidence type="ECO:0000313" key="4">
    <source>
        <dbReference type="EMBL" id="KAK8886765.1"/>
    </source>
</evidence>
<comment type="subcellular location">
    <subcellularLocation>
        <location evidence="3">Cytoplasm</location>
    </subcellularLocation>
    <subcellularLocation>
        <location evidence="3">Nucleus</location>
    </subcellularLocation>
</comment>
<dbReference type="InterPro" id="IPR016050">
    <property type="entry name" value="Proteasome_bsu_CS"/>
</dbReference>
<evidence type="ECO:0000256" key="1">
    <source>
        <dbReference type="ARBA" id="ARBA00022490"/>
    </source>
</evidence>
<gene>
    <name evidence="4" type="ORF">M9Y10_042234</name>
</gene>
<dbReference type="Proteomes" id="UP001470230">
    <property type="component" value="Unassembled WGS sequence"/>
</dbReference>
<comment type="similarity">
    <text evidence="3">Belongs to the peptidase T1B family.</text>
</comment>
<comment type="subunit">
    <text evidence="3">Component of the proteasome complex.</text>
</comment>
<keyword evidence="2 3" id="KW-0647">Proteasome</keyword>
<dbReference type="PANTHER" id="PTHR32194">
    <property type="entry name" value="METALLOPROTEASE TLDD"/>
    <property type="match status" value="1"/>
</dbReference>
<comment type="caution">
    <text evidence="4">The sequence shown here is derived from an EMBL/GenBank/DDBJ whole genome shotgun (WGS) entry which is preliminary data.</text>
</comment>
<dbReference type="PROSITE" id="PS00854">
    <property type="entry name" value="PROTEASOME_BETA_1"/>
    <property type="match status" value="1"/>
</dbReference>
<dbReference type="EMBL" id="JAPFFF010000007">
    <property type="protein sequence ID" value="KAK8886765.1"/>
    <property type="molecule type" value="Genomic_DNA"/>
</dbReference>
<evidence type="ECO:0000256" key="2">
    <source>
        <dbReference type="ARBA" id="ARBA00022942"/>
    </source>
</evidence>
<dbReference type="InterPro" id="IPR023333">
    <property type="entry name" value="Proteasome_suB-type"/>
</dbReference>
<dbReference type="Pfam" id="PF00227">
    <property type="entry name" value="Proteasome"/>
    <property type="match status" value="1"/>
</dbReference>
<dbReference type="Gene3D" id="3.60.20.10">
    <property type="entry name" value="Glutamine Phosphoribosylpyrophosphate, subunit 1, domain 1"/>
    <property type="match status" value="1"/>
</dbReference>
<evidence type="ECO:0000313" key="5">
    <source>
        <dbReference type="Proteomes" id="UP001470230"/>
    </source>
</evidence>
<dbReference type="GO" id="GO:0000502">
    <property type="term" value="C:proteasome complex"/>
    <property type="evidence" value="ECO:0007669"/>
    <property type="project" value="UniProtKB-KW"/>
</dbReference>
<sequence>MSKKEAAGNIEERWSPYDQNGGTAIGIAGKDFIAIGTDTRLASDYSISCRHKSRVFQMTSKSIIVATGFDADIDAFITRVRQIIVRYQQDHFKEMTVESLGLCVANTLYSKRFFPYYINILVGGINETGKAILYGYDPVGTIEDIHYDANGTGAEMAIPVLDNYFGTIHHNTVPFPYPSQEDAVNLIRDTMASVAERDIYTGDFLQVAVVDHEGKLTITEYELPAH</sequence>
<name>A0ABR2K6P9_9EUKA</name>
<dbReference type="InterPro" id="IPR029055">
    <property type="entry name" value="Ntn_hydrolases_N"/>
</dbReference>
<reference evidence="4 5" key="1">
    <citation type="submission" date="2024-04" db="EMBL/GenBank/DDBJ databases">
        <title>Tritrichomonas musculus Genome.</title>
        <authorList>
            <person name="Alves-Ferreira E."/>
            <person name="Grigg M."/>
            <person name="Lorenzi H."/>
            <person name="Galac M."/>
        </authorList>
    </citation>
    <scope>NUCLEOTIDE SEQUENCE [LARGE SCALE GENOMIC DNA]</scope>
    <source>
        <strain evidence="4 5">EAF2021</strain>
    </source>
</reference>
<comment type="function">
    <text evidence="3">Component of the proteasome, a multicatalytic proteinase complex which is characterized by its ability to cleave peptides with Arg, Phe, Tyr, Leu, and Glu adjacent to the leaving group at neutral or slightly basic pH. The proteasome has an ATP-dependent proteolytic activity.</text>
</comment>
<dbReference type="InterPro" id="IPR001353">
    <property type="entry name" value="Proteasome_sua/b"/>
</dbReference>
<keyword evidence="5" id="KW-1185">Reference proteome</keyword>
<dbReference type="PANTHER" id="PTHR32194:SF2">
    <property type="entry name" value="PROTEASOME SUBUNIT BETA TYPE-1"/>
    <property type="match status" value="1"/>
</dbReference>
<evidence type="ECO:0000256" key="3">
    <source>
        <dbReference type="RuleBase" id="RU004203"/>
    </source>
</evidence>
<dbReference type="PROSITE" id="PS51476">
    <property type="entry name" value="PROTEASOME_BETA_2"/>
    <property type="match status" value="1"/>
</dbReference>
<organism evidence="4 5">
    <name type="scientific">Tritrichomonas musculus</name>
    <dbReference type="NCBI Taxonomy" id="1915356"/>
    <lineage>
        <taxon>Eukaryota</taxon>
        <taxon>Metamonada</taxon>
        <taxon>Parabasalia</taxon>
        <taxon>Tritrichomonadida</taxon>
        <taxon>Tritrichomonadidae</taxon>
        <taxon>Tritrichomonas</taxon>
    </lineage>
</organism>